<comment type="caution">
    <text evidence="11">The sequence shown here is derived from an EMBL/GenBank/DDBJ whole genome shotgun (WGS) entry which is preliminary data.</text>
</comment>
<dbReference type="GO" id="GO:0140114">
    <property type="term" value="P:cellular detoxification of fluoride"/>
    <property type="evidence" value="ECO:0007669"/>
    <property type="project" value="UniProtKB-UniRule"/>
</dbReference>
<name>A0A7K2IZC3_9ACTN</name>
<keyword evidence="5 10" id="KW-0472">Membrane</keyword>
<evidence type="ECO:0000256" key="3">
    <source>
        <dbReference type="ARBA" id="ARBA00022692"/>
    </source>
</evidence>
<dbReference type="PANTHER" id="PTHR28259:SF1">
    <property type="entry name" value="FLUORIDE EXPORT PROTEIN 1-RELATED"/>
    <property type="match status" value="1"/>
</dbReference>
<dbReference type="NCBIfam" id="TIGR00494">
    <property type="entry name" value="crcB"/>
    <property type="match status" value="1"/>
</dbReference>
<feature type="transmembrane region" description="Helical" evidence="10">
    <location>
        <begin position="36"/>
        <end position="55"/>
    </location>
</feature>
<keyword evidence="10" id="KW-0915">Sodium</keyword>
<evidence type="ECO:0000256" key="6">
    <source>
        <dbReference type="ARBA" id="ARBA00023303"/>
    </source>
</evidence>
<feature type="binding site" evidence="10">
    <location>
        <position position="69"/>
    </location>
    <ligand>
        <name>Na(+)</name>
        <dbReference type="ChEBI" id="CHEBI:29101"/>
        <note>structural</note>
    </ligand>
</feature>
<dbReference type="GO" id="GO:0046872">
    <property type="term" value="F:metal ion binding"/>
    <property type="evidence" value="ECO:0007669"/>
    <property type="project" value="UniProtKB-KW"/>
</dbReference>
<accession>A0A7K2IZC3</accession>
<dbReference type="InterPro" id="IPR003691">
    <property type="entry name" value="FluC"/>
</dbReference>
<dbReference type="Proteomes" id="UP000467124">
    <property type="component" value="Unassembled WGS sequence"/>
</dbReference>
<dbReference type="AlphaFoldDB" id="A0A7K2IZC3"/>
<comment type="subcellular location">
    <subcellularLocation>
        <location evidence="1 10">Cell membrane</location>
        <topology evidence="1 10">Multi-pass membrane protein</topology>
    </subcellularLocation>
</comment>
<keyword evidence="10" id="KW-0813">Transport</keyword>
<dbReference type="EMBL" id="WWHY01000001">
    <property type="protein sequence ID" value="MYR35331.1"/>
    <property type="molecule type" value="Genomic_DNA"/>
</dbReference>
<dbReference type="Pfam" id="PF02537">
    <property type="entry name" value="CRCB"/>
    <property type="match status" value="1"/>
</dbReference>
<evidence type="ECO:0000256" key="5">
    <source>
        <dbReference type="ARBA" id="ARBA00023136"/>
    </source>
</evidence>
<feature type="binding site" evidence="10">
    <location>
        <position position="72"/>
    </location>
    <ligand>
        <name>Na(+)</name>
        <dbReference type="ChEBI" id="CHEBI:29101"/>
        <note>structural</note>
    </ligand>
</feature>
<evidence type="ECO:0000256" key="1">
    <source>
        <dbReference type="ARBA" id="ARBA00004651"/>
    </source>
</evidence>
<comment type="similarity">
    <text evidence="7 10">Belongs to the fluoride channel Fluc/FEX (TC 1.A.43) family.</text>
</comment>
<comment type="catalytic activity">
    <reaction evidence="8">
        <text>fluoride(in) = fluoride(out)</text>
        <dbReference type="Rhea" id="RHEA:76159"/>
        <dbReference type="ChEBI" id="CHEBI:17051"/>
    </reaction>
    <physiologicalReaction direction="left-to-right" evidence="8">
        <dbReference type="Rhea" id="RHEA:76160"/>
    </physiologicalReaction>
</comment>
<comment type="activity regulation">
    <text evidence="10">Na(+) is not transported, but it plays an essential structural role and its presence is essential for fluoride channel function.</text>
</comment>
<evidence type="ECO:0000256" key="10">
    <source>
        <dbReference type="HAMAP-Rule" id="MF_00454"/>
    </source>
</evidence>
<feature type="transmembrane region" description="Helical" evidence="10">
    <location>
        <begin position="61"/>
        <end position="79"/>
    </location>
</feature>
<protein>
    <recommendedName>
        <fullName evidence="10">Fluoride-specific ion channel FluC</fullName>
    </recommendedName>
</protein>
<dbReference type="HAMAP" id="MF_00454">
    <property type="entry name" value="FluC"/>
    <property type="match status" value="1"/>
</dbReference>
<keyword evidence="10" id="KW-0479">Metal-binding</keyword>
<keyword evidence="3 10" id="KW-0812">Transmembrane</keyword>
<dbReference type="GO" id="GO:0062054">
    <property type="term" value="F:fluoride channel activity"/>
    <property type="evidence" value="ECO:0007669"/>
    <property type="project" value="UniProtKB-UniRule"/>
</dbReference>
<evidence type="ECO:0000313" key="12">
    <source>
        <dbReference type="Proteomes" id="UP000467124"/>
    </source>
</evidence>
<dbReference type="GO" id="GO:0005886">
    <property type="term" value="C:plasma membrane"/>
    <property type="evidence" value="ECO:0007669"/>
    <property type="project" value="UniProtKB-SubCell"/>
</dbReference>
<keyword evidence="10" id="KW-0406">Ion transport</keyword>
<evidence type="ECO:0000256" key="9">
    <source>
        <dbReference type="ARBA" id="ARBA00049940"/>
    </source>
</evidence>
<feature type="transmembrane region" description="Helical" evidence="10">
    <location>
        <begin position="91"/>
        <end position="119"/>
    </location>
</feature>
<evidence type="ECO:0000256" key="4">
    <source>
        <dbReference type="ARBA" id="ARBA00022989"/>
    </source>
</evidence>
<organism evidence="11 12">
    <name type="scientific">Nocardiopsis alba</name>
    <dbReference type="NCBI Taxonomy" id="53437"/>
    <lineage>
        <taxon>Bacteria</taxon>
        <taxon>Bacillati</taxon>
        <taxon>Actinomycetota</taxon>
        <taxon>Actinomycetes</taxon>
        <taxon>Streptosporangiales</taxon>
        <taxon>Nocardiopsidaceae</taxon>
        <taxon>Nocardiopsis</taxon>
    </lineage>
</organism>
<dbReference type="PANTHER" id="PTHR28259">
    <property type="entry name" value="FLUORIDE EXPORT PROTEIN 1-RELATED"/>
    <property type="match status" value="1"/>
</dbReference>
<keyword evidence="4 10" id="KW-1133">Transmembrane helix</keyword>
<dbReference type="RefSeq" id="WP_161112018.1">
    <property type="nucleotide sequence ID" value="NZ_WWHY01000001.1"/>
</dbReference>
<reference evidence="11 12" key="1">
    <citation type="journal article" date="2019" name="Nat. Commun.">
        <title>The antimicrobial potential of Streptomyces from insect microbiomes.</title>
        <authorList>
            <person name="Chevrette M.G."/>
            <person name="Carlson C.M."/>
            <person name="Ortega H.E."/>
            <person name="Thomas C."/>
            <person name="Ananiev G.E."/>
            <person name="Barns K.J."/>
            <person name="Book A.J."/>
            <person name="Cagnazzo J."/>
            <person name="Carlos C."/>
            <person name="Flanigan W."/>
            <person name="Grubbs K.J."/>
            <person name="Horn H.A."/>
            <person name="Hoffmann F.M."/>
            <person name="Klassen J.L."/>
            <person name="Knack J.J."/>
            <person name="Lewin G.R."/>
            <person name="McDonald B.R."/>
            <person name="Muller L."/>
            <person name="Melo W.G.P."/>
            <person name="Pinto-Tomas A.A."/>
            <person name="Schmitz A."/>
            <person name="Wendt-Pienkowski E."/>
            <person name="Wildman S."/>
            <person name="Zhao M."/>
            <person name="Zhang F."/>
            <person name="Bugni T.S."/>
            <person name="Andes D.R."/>
            <person name="Pupo M.T."/>
            <person name="Currie C.R."/>
        </authorList>
    </citation>
    <scope>NUCLEOTIDE SEQUENCE [LARGE SCALE GENOMIC DNA]</scope>
    <source>
        <strain evidence="11 12">SID5840</strain>
    </source>
</reference>
<keyword evidence="6 10" id="KW-0407">Ion channel</keyword>
<evidence type="ECO:0000313" key="11">
    <source>
        <dbReference type="EMBL" id="MYR35331.1"/>
    </source>
</evidence>
<proteinExistence type="inferred from homology"/>
<evidence type="ECO:0000256" key="7">
    <source>
        <dbReference type="ARBA" id="ARBA00035120"/>
    </source>
</evidence>
<evidence type="ECO:0000256" key="2">
    <source>
        <dbReference type="ARBA" id="ARBA00022475"/>
    </source>
</evidence>
<sequence>MTTLMVALGAAVGAPLRFLVDLFLKRRLGEDFPWGTLAVNVVGSLVLGVVMALPLPIEATALLGVGFCGALTTYSTFAYETVQLTRTGARLRALVSVLAHLVAGLGAAWCGLHLTALLLF</sequence>
<keyword evidence="2 10" id="KW-1003">Cell membrane</keyword>
<evidence type="ECO:0000256" key="8">
    <source>
        <dbReference type="ARBA" id="ARBA00035585"/>
    </source>
</evidence>
<gene>
    <name evidence="10 11" type="primary">crcB</name>
    <name evidence="10" type="synonym">fluC</name>
    <name evidence="11" type="ORF">GTW20_24480</name>
</gene>
<comment type="function">
    <text evidence="9 10">Fluoride-specific ion channel. Important for reducing fluoride concentration in the cell, thus reducing its toxicity.</text>
</comment>